<dbReference type="SUPFAM" id="SSF57783">
    <property type="entry name" value="Zinc beta-ribbon"/>
    <property type="match status" value="1"/>
</dbReference>
<dbReference type="PANTHER" id="PTHR42785">
    <property type="entry name" value="DNA TOPOISOMERASE, TYPE IA, CORE"/>
    <property type="match status" value="1"/>
</dbReference>
<dbReference type="Proteomes" id="UP000002382">
    <property type="component" value="Chromosome"/>
</dbReference>
<dbReference type="GO" id="GO:0003677">
    <property type="term" value="F:DNA binding"/>
    <property type="evidence" value="ECO:0007669"/>
    <property type="project" value="UniProtKB-KW"/>
</dbReference>
<dbReference type="InterPro" id="IPR003601">
    <property type="entry name" value="Topo_IA_2"/>
</dbReference>
<dbReference type="Gene3D" id="3.30.65.10">
    <property type="entry name" value="Bacterial Topoisomerase I, domain 1"/>
    <property type="match status" value="1"/>
</dbReference>
<feature type="site" description="Interaction with DNA" evidence="10">
    <location>
        <position position="33"/>
    </location>
</feature>
<dbReference type="SMART" id="SM00493">
    <property type="entry name" value="TOPRIM"/>
    <property type="match status" value="1"/>
</dbReference>
<comment type="subunit">
    <text evidence="10">Monomer.</text>
</comment>
<evidence type="ECO:0000313" key="14">
    <source>
        <dbReference type="EMBL" id="ACR80346.1"/>
    </source>
</evidence>
<dbReference type="PROSITE" id="PS52039">
    <property type="entry name" value="TOPO_IA_2"/>
    <property type="match status" value="1"/>
</dbReference>
<dbReference type="InterPro" id="IPR013498">
    <property type="entry name" value="Topo_IA_Znf"/>
</dbReference>
<evidence type="ECO:0000256" key="4">
    <source>
        <dbReference type="ARBA" id="ARBA00022771"/>
    </source>
</evidence>
<dbReference type="SMART" id="SM00437">
    <property type="entry name" value="TOP1Ac"/>
    <property type="match status" value="1"/>
</dbReference>
<dbReference type="EC" id="5.6.2.1" evidence="10"/>
<sequence>MSKKLVIVESPAKAKTIGRYLGKDYEVTSSKGHIRDLPESEFGVDLNSLTPTYRILKGKEKVVKQLKEKAKGKEVLLASDMDREGEAIAWHVAQILGLPKTKKNRIIFSEITENAIKRAVKNPRTIDMNKVNAQVARRILDRIVGYKLSPLLWKTVSRGLSAGRVQTVALKFISDLESKIAAFKPHKFYKIFMRVGEQKIQLLEINGKKFSNKSIRTEEERDKILNELKQSVFVVSSIETTRKKIKPPEPFITSTMQQTAINELGWSASKTMKVAQQLYEGIDTPEGHIAFITYMRTDSTRISEEAKEKAKVFILEKFGEKYLGTAKTKKSRKKNVQDAHEAIRPTYPERTPEEVKAKKLLSGDHLRLYALVWKRFFASQMAAAEYDVTTIKIADENGKYVFKYTTRNCVFDGFERILKKTNGNHETAIVPEGKTIKPDTFLWEEDQTKPPARYTEASLVRELEKKGIGRPSTYATIISTLLERKYVVKSGRELRPTLLGNIVADFLGKSFPDIINEKFTANMEEELDEIENAKRQWKEVVLRFYENFAQDLNKLEQDIKNGKLKIEYPTDRKCDCGGEFKVVFGRYGGYLKCSECGKNQSLDMTVFAPIIEGKVILHDIIETNNKKNELDETCPECGSKLVIRKGRYGSFIACSAYPKCTYTRDIYVDAKCPECGGSVKKMRSKKGKTYFKCVDCGKMFWREPAGKKCEVCGDPLFFKFKRRSKKVLYCEKCKKEFPINE</sequence>
<dbReference type="InterPro" id="IPR034149">
    <property type="entry name" value="TOPRIM_TopoI"/>
</dbReference>
<evidence type="ECO:0000256" key="11">
    <source>
        <dbReference type="SAM" id="Coils"/>
    </source>
</evidence>
<evidence type="ECO:0000256" key="9">
    <source>
        <dbReference type="ARBA" id="ARBA00023235"/>
    </source>
</evidence>
<dbReference type="Gene3D" id="1.10.290.10">
    <property type="entry name" value="Topoisomerase I, domain 4"/>
    <property type="match status" value="1"/>
</dbReference>
<keyword evidence="3" id="KW-0479">Metal-binding</keyword>
<dbReference type="GO" id="GO:0003917">
    <property type="term" value="F:DNA topoisomerase type I (single strand cut, ATP-independent) activity"/>
    <property type="evidence" value="ECO:0007669"/>
    <property type="project" value="UniProtKB-UniRule"/>
</dbReference>
<keyword evidence="8 10" id="KW-0238">DNA-binding</keyword>
<keyword evidence="15" id="KW-1185">Reference proteome</keyword>
<organism evidence="14 15">
    <name type="scientific">Kosmotoga olearia (strain ATCC BAA-1733 / DSM 21960 / TBF 19.5.1)</name>
    <dbReference type="NCBI Taxonomy" id="521045"/>
    <lineage>
        <taxon>Bacteria</taxon>
        <taxon>Thermotogati</taxon>
        <taxon>Thermotogota</taxon>
        <taxon>Thermotogae</taxon>
        <taxon>Kosmotogales</taxon>
        <taxon>Kosmotogaceae</taxon>
        <taxon>Kosmotoga</taxon>
    </lineage>
</organism>
<keyword evidence="9 10" id="KW-0413">Isomerase</keyword>
<dbReference type="PRINTS" id="PR00417">
    <property type="entry name" value="PRTPISMRASEI"/>
</dbReference>
<dbReference type="InterPro" id="IPR006171">
    <property type="entry name" value="TOPRIM_dom"/>
</dbReference>
<comment type="catalytic activity">
    <reaction evidence="1 10">
        <text>ATP-independent breakage of single-stranded DNA, followed by passage and rejoining.</text>
        <dbReference type="EC" id="5.6.2.1"/>
    </reaction>
</comment>
<evidence type="ECO:0000256" key="10">
    <source>
        <dbReference type="HAMAP-Rule" id="MF_00952"/>
    </source>
</evidence>
<protein>
    <recommendedName>
        <fullName evidence="10">DNA topoisomerase 1</fullName>
        <ecNumber evidence="10">5.6.2.1</ecNumber>
    </recommendedName>
    <alternativeName>
        <fullName evidence="10">DNA topoisomerase I</fullName>
    </alternativeName>
</protein>
<dbReference type="GO" id="GO:0008270">
    <property type="term" value="F:zinc ion binding"/>
    <property type="evidence" value="ECO:0007669"/>
    <property type="project" value="UniProtKB-KW"/>
</dbReference>
<evidence type="ECO:0000256" key="1">
    <source>
        <dbReference type="ARBA" id="ARBA00000213"/>
    </source>
</evidence>
<feature type="domain" description="Toprim" evidence="12">
    <location>
        <begin position="3"/>
        <end position="111"/>
    </location>
</feature>
<evidence type="ECO:0000256" key="7">
    <source>
        <dbReference type="ARBA" id="ARBA00023029"/>
    </source>
</evidence>
<dbReference type="InterPro" id="IPR028612">
    <property type="entry name" value="Topoisom_1_IA"/>
</dbReference>
<dbReference type="InterPro" id="IPR013824">
    <property type="entry name" value="Topo_IA_cen_sub1"/>
</dbReference>
<feature type="site" description="Interaction with DNA" evidence="10">
    <location>
        <position position="484"/>
    </location>
</feature>
<dbReference type="AlphaFoldDB" id="C5CFD7"/>
<dbReference type="HOGENOM" id="CLU_002929_4_3_0"/>
<dbReference type="HAMAP" id="MF_00952">
    <property type="entry name" value="Topoisom_1_prok"/>
    <property type="match status" value="1"/>
</dbReference>
<dbReference type="eggNOG" id="COG0550">
    <property type="taxonomic scope" value="Bacteria"/>
</dbReference>
<dbReference type="EMBL" id="CP001634">
    <property type="protein sequence ID" value="ACR80346.1"/>
    <property type="molecule type" value="Genomic_DNA"/>
</dbReference>
<feature type="site" description="Interaction with DNA" evidence="10">
    <location>
        <position position="137"/>
    </location>
</feature>
<feature type="site" description="Interaction with DNA" evidence="10">
    <location>
        <position position="296"/>
    </location>
</feature>
<proteinExistence type="inferred from homology"/>
<comment type="similarity">
    <text evidence="2 10">Belongs to the type IA topoisomerase family.</text>
</comment>
<dbReference type="OrthoDB" id="9804262at2"/>
<dbReference type="GO" id="GO:0005694">
    <property type="term" value="C:chromosome"/>
    <property type="evidence" value="ECO:0007669"/>
    <property type="project" value="InterPro"/>
</dbReference>
<evidence type="ECO:0000259" key="13">
    <source>
        <dbReference type="PROSITE" id="PS52039"/>
    </source>
</evidence>
<dbReference type="InterPro" id="IPR005733">
    <property type="entry name" value="TopoI_bac-type"/>
</dbReference>
<evidence type="ECO:0000256" key="6">
    <source>
        <dbReference type="ARBA" id="ARBA00022842"/>
    </source>
</evidence>
<dbReference type="PROSITE" id="PS50880">
    <property type="entry name" value="TOPRIM"/>
    <property type="match status" value="1"/>
</dbReference>
<evidence type="ECO:0000259" key="12">
    <source>
        <dbReference type="PROSITE" id="PS50880"/>
    </source>
</evidence>
<keyword evidence="7 10" id="KW-0799">Topoisomerase</keyword>
<dbReference type="InterPro" id="IPR013825">
    <property type="entry name" value="Topo_IA_cen_sub2"/>
</dbReference>
<comment type="function">
    <text evidence="10">Releases the supercoiling and torsional tension of DNA, which is introduced during the DNA replication and transcription, by transiently cleaving and rejoining one strand of the DNA duplex. Introduces a single-strand break via transesterification at a target site in duplex DNA. The scissile phosphodiester is attacked by the catalytic tyrosine of the enzyme, resulting in the formation of a DNA-(5'-phosphotyrosyl)-enzyme intermediate and the expulsion of a 3'-OH DNA strand. The free DNA strand then undergoes passage around the unbroken strand, thus removing DNA supercoils. Finally, in the religation step, the DNA 3'-OH attacks the covalent intermediate to expel the active-site tyrosine and restore the DNA phosphodiester backbone.</text>
</comment>
<dbReference type="InterPro" id="IPR013497">
    <property type="entry name" value="Topo_IA_cen"/>
</dbReference>
<dbReference type="CDD" id="cd00186">
    <property type="entry name" value="TOP1Ac"/>
    <property type="match status" value="1"/>
</dbReference>
<feature type="domain" description="Topo IA-type catalytic" evidence="13">
    <location>
        <begin position="127"/>
        <end position="552"/>
    </location>
</feature>
<feature type="site" description="Interaction with DNA" evidence="10">
    <location>
        <position position="138"/>
    </location>
</feature>
<dbReference type="Pfam" id="PF01396">
    <property type="entry name" value="Zn_ribbon_Top1"/>
    <property type="match status" value="2"/>
</dbReference>
<feature type="site" description="Interaction with DNA" evidence="10">
    <location>
        <position position="141"/>
    </location>
</feature>
<dbReference type="RefSeq" id="WP_015868991.1">
    <property type="nucleotide sequence ID" value="NC_012785.1"/>
</dbReference>
<dbReference type="InterPro" id="IPR023406">
    <property type="entry name" value="Topo_IA_AS"/>
</dbReference>
<dbReference type="Gene3D" id="2.70.20.10">
    <property type="entry name" value="Topoisomerase I, domain 3"/>
    <property type="match status" value="1"/>
</dbReference>
<feature type="site" description="Interaction with DNA" evidence="10">
    <location>
        <position position="146"/>
    </location>
</feature>
<evidence type="ECO:0000256" key="2">
    <source>
        <dbReference type="ARBA" id="ARBA00009446"/>
    </source>
</evidence>
<keyword evidence="5" id="KW-0862">Zinc</keyword>
<evidence type="ECO:0000256" key="8">
    <source>
        <dbReference type="ARBA" id="ARBA00023125"/>
    </source>
</evidence>
<name>C5CFD7_KOSOT</name>
<dbReference type="Pfam" id="PF01751">
    <property type="entry name" value="Toprim"/>
    <property type="match status" value="1"/>
</dbReference>
<keyword evidence="6" id="KW-0460">Magnesium</keyword>
<gene>
    <name evidence="10" type="primary">topA</name>
    <name evidence="14" type="ordered locus">Kole_1657</name>
</gene>
<feature type="coiled-coil region" evidence="11">
    <location>
        <begin position="516"/>
        <end position="565"/>
    </location>
</feature>
<reference evidence="14 15" key="1">
    <citation type="submission" date="2009-06" db="EMBL/GenBank/DDBJ databases">
        <title>Complete sequence of Thermotogales bacterium TBF 19.5.1.</title>
        <authorList>
            <consortium name="US DOE Joint Genome Institute"/>
            <person name="Lucas S."/>
            <person name="Copeland A."/>
            <person name="Lapidus A."/>
            <person name="Glavina del Rio T."/>
            <person name="Tice H."/>
            <person name="Bruce D."/>
            <person name="Goodwin L."/>
            <person name="Pitluck S."/>
            <person name="Chertkov O."/>
            <person name="Brettin T."/>
            <person name="Detter J.C."/>
            <person name="Han C."/>
            <person name="Schmutz J."/>
            <person name="Larimer F."/>
            <person name="Land M."/>
            <person name="Hauser L."/>
            <person name="Kyrpides N."/>
            <person name="Ovchinnikova G."/>
            <person name="Noll K."/>
        </authorList>
    </citation>
    <scope>NUCLEOTIDE SEQUENCE [LARGE SCALE GENOMIC DNA]</scope>
    <source>
        <strain evidence="15">ATCC BAA-1733 / DSM 21960 / TBF 19.5.1</strain>
    </source>
</reference>
<dbReference type="Gene3D" id="1.10.460.10">
    <property type="entry name" value="Topoisomerase I, domain 2"/>
    <property type="match status" value="1"/>
</dbReference>
<dbReference type="STRING" id="521045.Kole_1657"/>
<keyword evidence="11" id="KW-0175">Coiled coil</keyword>
<dbReference type="PANTHER" id="PTHR42785:SF1">
    <property type="entry name" value="DNA TOPOISOMERASE"/>
    <property type="match status" value="1"/>
</dbReference>
<accession>C5CFD7</accession>
<dbReference type="InterPro" id="IPR023405">
    <property type="entry name" value="Topo_IA_core_domain"/>
</dbReference>
<feature type="region of interest" description="Interaction with DNA" evidence="10">
    <location>
        <begin position="161"/>
        <end position="166"/>
    </location>
</feature>
<evidence type="ECO:0000256" key="3">
    <source>
        <dbReference type="ARBA" id="ARBA00022723"/>
    </source>
</evidence>
<keyword evidence="4" id="KW-0863">Zinc-finger</keyword>
<dbReference type="NCBIfam" id="TIGR01051">
    <property type="entry name" value="topA_bact"/>
    <property type="match status" value="1"/>
</dbReference>
<dbReference type="PROSITE" id="PS00396">
    <property type="entry name" value="TOPO_IA_1"/>
    <property type="match status" value="1"/>
</dbReference>
<dbReference type="SMART" id="SM00436">
    <property type="entry name" value="TOP1Bc"/>
    <property type="match status" value="1"/>
</dbReference>
<dbReference type="SUPFAM" id="SSF56712">
    <property type="entry name" value="Prokaryotic type I DNA topoisomerase"/>
    <property type="match status" value="1"/>
</dbReference>
<evidence type="ECO:0000256" key="5">
    <source>
        <dbReference type="ARBA" id="ARBA00022833"/>
    </source>
</evidence>
<dbReference type="InterPro" id="IPR003602">
    <property type="entry name" value="Topo_IA_DNA-bd_dom"/>
</dbReference>
<feature type="site" description="Interaction with DNA" evidence="10">
    <location>
        <position position="153"/>
    </location>
</feature>
<dbReference type="CDD" id="cd03363">
    <property type="entry name" value="TOPRIM_TopoIA_TopoI"/>
    <property type="match status" value="1"/>
</dbReference>
<dbReference type="Pfam" id="PF01131">
    <property type="entry name" value="Topoisom_bac"/>
    <property type="match status" value="1"/>
</dbReference>
<reference evidence="14 15" key="2">
    <citation type="journal article" date="2011" name="J. Bacteriol.">
        <title>Genome Sequence of Kosmotoga olearia Strain TBF 19.5.1, a Thermophilic Bacterium with a Wide Growth Temperature Range, Isolated from the Troll B Oil Platform in the North Sea.</title>
        <authorList>
            <person name="Swithers K.S."/>
            <person name="Dipippo J.L."/>
            <person name="Bruce D.C."/>
            <person name="Detter C."/>
            <person name="Tapia R."/>
            <person name="Han S."/>
            <person name="Goodwin L.A."/>
            <person name="Han J."/>
            <person name="Woyke T."/>
            <person name="Pitluck S."/>
            <person name="Pennacchio L."/>
            <person name="Nolan M."/>
            <person name="Mikhailova N."/>
            <person name="Land M.L."/>
            <person name="Nesbo C.L."/>
            <person name="Gogarten J.P."/>
            <person name="Noll K.M."/>
        </authorList>
    </citation>
    <scope>NUCLEOTIDE SEQUENCE [LARGE SCALE GENOMIC DNA]</scope>
    <source>
        <strain evidence="15">ATCC BAA-1733 / DSM 21960 / TBF 19.5.1</strain>
    </source>
</reference>
<dbReference type="InterPro" id="IPR013826">
    <property type="entry name" value="Topo_IA_cen_sub3"/>
</dbReference>
<feature type="active site" description="O-(5'-phospho-DNA)-tyrosine intermediate" evidence="10">
    <location>
        <position position="294"/>
    </location>
</feature>
<evidence type="ECO:0000313" key="15">
    <source>
        <dbReference type="Proteomes" id="UP000002382"/>
    </source>
</evidence>
<dbReference type="Gene3D" id="3.40.50.140">
    <property type="match status" value="1"/>
</dbReference>
<dbReference type="GO" id="GO:0006265">
    <property type="term" value="P:DNA topological change"/>
    <property type="evidence" value="ECO:0007669"/>
    <property type="project" value="UniProtKB-UniRule"/>
</dbReference>
<dbReference type="InterPro" id="IPR000380">
    <property type="entry name" value="Topo_IA"/>
</dbReference>
<dbReference type="KEGG" id="kol:Kole_1657"/>